<evidence type="ECO:0000313" key="1">
    <source>
        <dbReference type="EMBL" id="OJD13207.1"/>
    </source>
</evidence>
<protein>
    <submittedName>
        <fullName evidence="1">Uncharacterized protein</fullName>
    </submittedName>
</protein>
<dbReference type="VEuPathDB" id="FungiDB:AJ78_06325"/>
<dbReference type="EMBL" id="LGRN01000324">
    <property type="protein sequence ID" value="OJD13207.1"/>
    <property type="molecule type" value="Genomic_DNA"/>
</dbReference>
<accession>A0A1J9QAL9</accession>
<evidence type="ECO:0000313" key="2">
    <source>
        <dbReference type="Proteomes" id="UP000182235"/>
    </source>
</evidence>
<sequence>MSTVNEVFRKATAQDDNGLKKKMKSLLIGFSDPRIGGTEIALEKKYFTGKYLDGQIAPAVLIHEREEDGVIHSRAAEGKIDILLTGLKAADELRILILNDGQTGLVFRDVLIRRFVPRHS</sequence>
<organism evidence="1 2">
    <name type="scientific">Emergomyces pasteurianus Ep9510</name>
    <dbReference type="NCBI Taxonomy" id="1447872"/>
    <lineage>
        <taxon>Eukaryota</taxon>
        <taxon>Fungi</taxon>
        <taxon>Dikarya</taxon>
        <taxon>Ascomycota</taxon>
        <taxon>Pezizomycotina</taxon>
        <taxon>Eurotiomycetes</taxon>
        <taxon>Eurotiomycetidae</taxon>
        <taxon>Onygenales</taxon>
        <taxon>Ajellomycetaceae</taxon>
        <taxon>Emergomyces</taxon>
    </lineage>
</organism>
<dbReference type="Proteomes" id="UP000182235">
    <property type="component" value="Unassembled WGS sequence"/>
</dbReference>
<proteinExistence type="predicted"/>
<gene>
    <name evidence="1" type="ORF">AJ78_06325</name>
</gene>
<dbReference type="OrthoDB" id="4205543at2759"/>
<dbReference type="AlphaFoldDB" id="A0A1J9QAL9"/>
<comment type="caution">
    <text evidence="1">The sequence shown here is derived from an EMBL/GenBank/DDBJ whole genome shotgun (WGS) entry which is preliminary data.</text>
</comment>
<reference evidence="1 2" key="1">
    <citation type="submission" date="2015-07" db="EMBL/GenBank/DDBJ databases">
        <title>Emmonsia species relationships and genome sequence.</title>
        <authorList>
            <consortium name="The Broad Institute Genomics Platform"/>
            <person name="Cuomo C.A."/>
            <person name="Munoz J.F."/>
            <person name="Imamovic A."/>
            <person name="Priest M.E."/>
            <person name="Young S."/>
            <person name="Clay O.K."/>
            <person name="McEwen J.G."/>
        </authorList>
    </citation>
    <scope>NUCLEOTIDE SEQUENCE [LARGE SCALE GENOMIC DNA]</scope>
    <source>
        <strain evidence="1 2">UAMH 9510</strain>
    </source>
</reference>
<keyword evidence="2" id="KW-1185">Reference proteome</keyword>
<name>A0A1J9QAL9_9EURO</name>